<dbReference type="EMBL" id="KZ824789">
    <property type="protein sequence ID" value="RAH82427.1"/>
    <property type="molecule type" value="Genomic_DNA"/>
</dbReference>
<protein>
    <submittedName>
        <fullName evidence="1">Uncharacterized protein</fullName>
    </submittedName>
</protein>
<gene>
    <name evidence="1" type="ORF">BO86DRAFT_399068</name>
</gene>
<accession>A0A8T8X2P5</accession>
<sequence length="122" mass="13967">MQTEDQTLAERKARCRALNAIYGLLGAPDHRLLPLHLEQVKITHTGMSLEGAANHAPYYFASYPYPIEEPEYEYPEDAEDWPQYDGCPYKNAQHLAIYLDRFLGRCAMQETGTQPPRFAMTS</sequence>
<dbReference type="OrthoDB" id="4177740at2759"/>
<organism evidence="1 2">
    <name type="scientific">Aspergillus japonicus CBS 114.51</name>
    <dbReference type="NCBI Taxonomy" id="1448312"/>
    <lineage>
        <taxon>Eukaryota</taxon>
        <taxon>Fungi</taxon>
        <taxon>Dikarya</taxon>
        <taxon>Ascomycota</taxon>
        <taxon>Pezizomycotina</taxon>
        <taxon>Eurotiomycetes</taxon>
        <taxon>Eurotiomycetidae</taxon>
        <taxon>Eurotiales</taxon>
        <taxon>Aspergillaceae</taxon>
        <taxon>Aspergillus</taxon>
        <taxon>Aspergillus subgen. Circumdati</taxon>
    </lineage>
</organism>
<proteinExistence type="predicted"/>
<evidence type="ECO:0000313" key="2">
    <source>
        <dbReference type="Proteomes" id="UP000249497"/>
    </source>
</evidence>
<dbReference type="AlphaFoldDB" id="A0A8T8X2P5"/>
<keyword evidence="2" id="KW-1185">Reference proteome</keyword>
<name>A0A8T8X2P5_ASPJA</name>
<dbReference type="Proteomes" id="UP000249497">
    <property type="component" value="Unassembled WGS sequence"/>
</dbReference>
<dbReference type="RefSeq" id="XP_025528321.1">
    <property type="nucleotide sequence ID" value="XM_025673597.1"/>
</dbReference>
<dbReference type="GeneID" id="37177289"/>
<reference evidence="1 2" key="1">
    <citation type="submission" date="2018-02" db="EMBL/GenBank/DDBJ databases">
        <title>The genomes of Aspergillus section Nigri reveals drivers in fungal speciation.</title>
        <authorList>
            <consortium name="DOE Joint Genome Institute"/>
            <person name="Vesth T.C."/>
            <person name="Nybo J."/>
            <person name="Theobald S."/>
            <person name="Brandl J."/>
            <person name="Frisvad J.C."/>
            <person name="Nielsen K.F."/>
            <person name="Lyhne E.K."/>
            <person name="Kogle M.E."/>
            <person name="Kuo A."/>
            <person name="Riley R."/>
            <person name="Clum A."/>
            <person name="Nolan M."/>
            <person name="Lipzen A."/>
            <person name="Salamov A."/>
            <person name="Henrissat B."/>
            <person name="Wiebenga A."/>
            <person name="De vries R.P."/>
            <person name="Grigoriev I.V."/>
            <person name="Mortensen U.H."/>
            <person name="Andersen M.R."/>
            <person name="Baker S.E."/>
        </authorList>
    </citation>
    <scope>NUCLEOTIDE SEQUENCE [LARGE SCALE GENOMIC DNA]</scope>
    <source>
        <strain evidence="1 2">CBS 114.51</strain>
    </source>
</reference>
<evidence type="ECO:0000313" key="1">
    <source>
        <dbReference type="EMBL" id="RAH82427.1"/>
    </source>
</evidence>